<gene>
    <name evidence="4" type="ORF">OU798_02550</name>
</gene>
<dbReference type="Proteomes" id="UP001145087">
    <property type="component" value="Unassembled WGS sequence"/>
</dbReference>
<feature type="domain" description="Helicase ATP-binding" evidence="2">
    <location>
        <begin position="505"/>
        <end position="694"/>
    </location>
</feature>
<dbReference type="SUPFAM" id="SSF52540">
    <property type="entry name" value="P-loop containing nucleoside triphosphate hydrolases"/>
    <property type="match status" value="2"/>
</dbReference>
<evidence type="ECO:0000259" key="3">
    <source>
        <dbReference type="PROSITE" id="PS51194"/>
    </source>
</evidence>
<keyword evidence="4" id="KW-0547">Nucleotide-binding</keyword>
<organism evidence="4 5">
    <name type="scientific">Draconibacterium aestuarii</name>
    <dbReference type="NCBI Taxonomy" id="2998507"/>
    <lineage>
        <taxon>Bacteria</taxon>
        <taxon>Pseudomonadati</taxon>
        <taxon>Bacteroidota</taxon>
        <taxon>Bacteroidia</taxon>
        <taxon>Marinilabiliales</taxon>
        <taxon>Prolixibacteraceae</taxon>
        <taxon>Draconibacterium</taxon>
    </lineage>
</organism>
<dbReference type="Gene3D" id="3.40.50.300">
    <property type="entry name" value="P-loop containing nucleotide triphosphate hydrolases"/>
    <property type="match status" value="1"/>
</dbReference>
<dbReference type="GO" id="GO:0016787">
    <property type="term" value="F:hydrolase activity"/>
    <property type="evidence" value="ECO:0007669"/>
    <property type="project" value="UniProtKB-KW"/>
</dbReference>
<dbReference type="Gene3D" id="3.40.50.10810">
    <property type="entry name" value="Tandem AAA-ATPase domain"/>
    <property type="match status" value="1"/>
</dbReference>
<dbReference type="InterPro" id="IPR038718">
    <property type="entry name" value="SNF2-like_sf"/>
</dbReference>
<dbReference type="EMBL" id="JAPOHD010000005">
    <property type="protein sequence ID" value="MCY1719201.1"/>
    <property type="molecule type" value="Genomic_DNA"/>
</dbReference>
<dbReference type="GO" id="GO:0005524">
    <property type="term" value="F:ATP binding"/>
    <property type="evidence" value="ECO:0007669"/>
    <property type="project" value="InterPro"/>
</dbReference>
<evidence type="ECO:0000256" key="1">
    <source>
        <dbReference type="ARBA" id="ARBA00022801"/>
    </source>
</evidence>
<dbReference type="InterPro" id="IPR049730">
    <property type="entry name" value="SNF2/RAD54-like_C"/>
</dbReference>
<dbReference type="CDD" id="cd18793">
    <property type="entry name" value="SF2_C_SNF"/>
    <property type="match status" value="1"/>
</dbReference>
<keyword evidence="1" id="KW-0378">Hydrolase</keyword>
<sequence length="980" mass="114393">MNEFEFIIVLTEHRFLGMVFQPFFIKKQERFFSVVRMLKPRDLKDSNYNWQPYEKELVNLIDKYSDEVLVKKFSRAKSVSEFFSTLKSTFFEKQVIPYIEKCMMEVASILMLSPVRLFKKEAKYSNLYDEDEILVYPLFARPEFHFKRTEEQTRYQLKVFLKEQELLLSNRTCKVVTNDPCLVVYKNQLVAFEKLNAKKLMPFFEKDYVAVPNTIEEKYYSGFVLNTIRDYDVKAAGFEIVKADTKKHAVLSLEMNLQYKPCLVLTFAYGSEKFLPNSVRKIAVSLQKKNGSFVFSKTVRDFGWEQEIVNAIFNVGLIEDNGSFVLKGISLLEQENALYFFVNWLNKNRPELERNGIQVKQKQLEKKYYTGSQQLELKTQTKGDWFDVYAVVRFGEFSIPFIQLKKYILNDIREFELPNGEVAVLPEEWFARYKGLLPFGKSHGERIQFEKHHFTLLQDSIQATDKLVKQKYEQLVNAEQEVVVLPANIKATLRSYQEEGFNWMYGLYKNSLGGCLADDMGLGKTLQTLTLLLKLKRMKRDIQVQNPVTEKRQLDLFANNSEVEHDLQPASLIVVPTSLVHNWSNEIKKFTPALKVYKYVGTQRKKVEDIEKIARFYDVIITTYGTVRNDVDLLSGIKFFYLILDESQSIKNSTSKTYKAVMKMLAQHKLVITGTPIENSLSDLWSQMNFLNPGILGNLAFFRRSFITPIEKHANQEQMEKLQLMIRPFVLRRKKDEVARDLPPLMEEIRVCPMEGKQHKMYEHEKSIIRNTILTAIEQEGVKKSSFVVLQGLTKLRQLANHPSLVEDGLDEASGKFNVIFRMLGNLVAEKHKVLIFSSFVSHLELLQEKIEEENWKYSKLTGQTTKREEVIREFQEDPENRIFLISLKAGGVGLNLTEADYVFIIDPWWNPAAENQAINRAHRIGQNKHVFVYRFITENSIEEKIQKLKDRKSSLADKFINSNNPFQEITKEEIVDLFK</sequence>
<dbReference type="InterPro" id="IPR027417">
    <property type="entry name" value="P-loop_NTPase"/>
</dbReference>
<dbReference type="InterPro" id="IPR014001">
    <property type="entry name" value="Helicase_ATP-bd"/>
</dbReference>
<dbReference type="GO" id="GO:0004386">
    <property type="term" value="F:helicase activity"/>
    <property type="evidence" value="ECO:0007669"/>
    <property type="project" value="UniProtKB-KW"/>
</dbReference>
<protein>
    <submittedName>
        <fullName evidence="4">DEAD/DEAH box helicase</fullName>
    </submittedName>
</protein>
<keyword evidence="5" id="KW-1185">Reference proteome</keyword>
<proteinExistence type="predicted"/>
<dbReference type="InterPro" id="IPR001650">
    <property type="entry name" value="Helicase_C-like"/>
</dbReference>
<dbReference type="SMART" id="SM00487">
    <property type="entry name" value="DEXDc"/>
    <property type="match status" value="1"/>
</dbReference>
<dbReference type="AlphaFoldDB" id="A0A9X3F597"/>
<reference evidence="4" key="1">
    <citation type="submission" date="2022-11" db="EMBL/GenBank/DDBJ databases">
        <title>Marilongibacter aestuarii gen. nov., sp. nov., isolated from tidal flat sediment.</title>
        <authorList>
            <person name="Jiayan W."/>
        </authorList>
    </citation>
    <scope>NUCLEOTIDE SEQUENCE</scope>
    <source>
        <strain evidence="4">Z1-6</strain>
    </source>
</reference>
<dbReference type="SMART" id="SM00490">
    <property type="entry name" value="HELICc"/>
    <property type="match status" value="1"/>
</dbReference>
<name>A0A9X3F597_9BACT</name>
<dbReference type="Pfam" id="PF00176">
    <property type="entry name" value="SNF2-rel_dom"/>
    <property type="match status" value="1"/>
</dbReference>
<comment type="caution">
    <text evidence="4">The sequence shown here is derived from an EMBL/GenBank/DDBJ whole genome shotgun (WGS) entry which is preliminary data.</text>
</comment>
<dbReference type="RefSeq" id="WP_343331536.1">
    <property type="nucleotide sequence ID" value="NZ_JAPOHD010000005.1"/>
</dbReference>
<evidence type="ECO:0000313" key="5">
    <source>
        <dbReference type="Proteomes" id="UP001145087"/>
    </source>
</evidence>
<dbReference type="PROSITE" id="PS51194">
    <property type="entry name" value="HELICASE_CTER"/>
    <property type="match status" value="1"/>
</dbReference>
<evidence type="ECO:0000313" key="4">
    <source>
        <dbReference type="EMBL" id="MCY1719201.1"/>
    </source>
</evidence>
<dbReference type="PANTHER" id="PTHR10799">
    <property type="entry name" value="SNF2/RAD54 HELICASE FAMILY"/>
    <property type="match status" value="1"/>
</dbReference>
<keyword evidence="4" id="KW-0347">Helicase</keyword>
<dbReference type="InterPro" id="IPR000330">
    <property type="entry name" value="SNF2_N"/>
</dbReference>
<keyword evidence="4" id="KW-0067">ATP-binding</keyword>
<dbReference type="Pfam" id="PF00271">
    <property type="entry name" value="Helicase_C"/>
    <property type="match status" value="1"/>
</dbReference>
<dbReference type="PROSITE" id="PS51192">
    <property type="entry name" value="HELICASE_ATP_BIND_1"/>
    <property type="match status" value="1"/>
</dbReference>
<evidence type="ECO:0000259" key="2">
    <source>
        <dbReference type="PROSITE" id="PS51192"/>
    </source>
</evidence>
<accession>A0A9X3F597</accession>
<feature type="domain" description="Helicase C-terminal" evidence="3">
    <location>
        <begin position="819"/>
        <end position="979"/>
    </location>
</feature>